<evidence type="ECO:0000256" key="2">
    <source>
        <dbReference type="ARBA" id="ARBA00010441"/>
    </source>
</evidence>
<dbReference type="PANTHER" id="PTHR14269:SF60">
    <property type="entry name" value="CARDIOLIPIN SYNTHASE (CMP-FORMING)"/>
    <property type="match status" value="1"/>
</dbReference>
<dbReference type="AlphaFoldDB" id="A0A7J7II79"/>
<dbReference type="Proteomes" id="UP000530660">
    <property type="component" value="Unassembled WGS sequence"/>
</dbReference>
<dbReference type="EMBL" id="VWRR01000009">
    <property type="protein sequence ID" value="KAF6002718.1"/>
    <property type="molecule type" value="Genomic_DNA"/>
</dbReference>
<keyword evidence="13" id="KW-1185">Reference proteome</keyword>
<keyword evidence="5" id="KW-0812">Transmembrane</keyword>
<dbReference type="GO" id="GO:0032049">
    <property type="term" value="P:cardiolipin biosynthetic process"/>
    <property type="evidence" value="ECO:0007669"/>
    <property type="project" value="TreeGrafter"/>
</dbReference>
<dbReference type="OrthoDB" id="10020554at2759"/>
<dbReference type="Pfam" id="PF01066">
    <property type="entry name" value="CDP-OH_P_transf"/>
    <property type="match status" value="1"/>
</dbReference>
<dbReference type="PROSITE" id="PS00379">
    <property type="entry name" value="CDP_ALCOHOL_P_TRANSF"/>
    <property type="match status" value="1"/>
</dbReference>
<keyword evidence="10" id="KW-1208">Phospholipid metabolism</keyword>
<evidence type="ECO:0008006" key="14">
    <source>
        <dbReference type="Google" id="ProtNLM"/>
    </source>
</evidence>
<dbReference type="InterPro" id="IPR048254">
    <property type="entry name" value="CDP_ALCOHOL_P_TRANSF_CS"/>
</dbReference>
<evidence type="ECO:0000256" key="8">
    <source>
        <dbReference type="ARBA" id="ARBA00023136"/>
    </source>
</evidence>
<evidence type="ECO:0000256" key="11">
    <source>
        <dbReference type="RuleBase" id="RU003750"/>
    </source>
</evidence>
<keyword evidence="3" id="KW-0444">Lipid biosynthesis</keyword>
<keyword evidence="6" id="KW-1133">Transmembrane helix</keyword>
<dbReference type="InterPro" id="IPR043130">
    <property type="entry name" value="CDP-OH_PTrfase_TM_dom"/>
</dbReference>
<evidence type="ECO:0000256" key="1">
    <source>
        <dbReference type="ARBA" id="ARBA00004141"/>
    </source>
</evidence>
<gene>
    <name evidence="12" type="ORF">F1559_002273</name>
</gene>
<accession>A0A7J7II79</accession>
<evidence type="ECO:0000256" key="9">
    <source>
        <dbReference type="ARBA" id="ARBA00023209"/>
    </source>
</evidence>
<dbReference type="InterPro" id="IPR004570">
    <property type="entry name" value="Phosphatidylglycerol_P_synth"/>
</dbReference>
<evidence type="ECO:0000256" key="3">
    <source>
        <dbReference type="ARBA" id="ARBA00022516"/>
    </source>
</evidence>
<keyword evidence="7" id="KW-0443">Lipid metabolism</keyword>
<evidence type="ECO:0000256" key="5">
    <source>
        <dbReference type="ARBA" id="ARBA00022692"/>
    </source>
</evidence>
<evidence type="ECO:0000256" key="6">
    <source>
        <dbReference type="ARBA" id="ARBA00022989"/>
    </source>
</evidence>
<reference evidence="12 13" key="1">
    <citation type="journal article" date="2020" name="J. Phycol.">
        <title>Comparative genome analysis reveals Cyanidiococcus gen. nov., a new extremophilic red algal genus sister to Cyanidioschyzon (Cyanidioschyzonaceae, Rhodophyta).</title>
        <authorList>
            <person name="Liu S.-L."/>
            <person name="Chiang Y.-R."/>
            <person name="Yoon H.S."/>
            <person name="Fu H.-Y."/>
        </authorList>
    </citation>
    <scope>NUCLEOTIDE SEQUENCE [LARGE SCALE GENOMIC DNA]</scope>
    <source>
        <strain evidence="12 13">THAL066</strain>
    </source>
</reference>
<dbReference type="InterPro" id="IPR000462">
    <property type="entry name" value="CDP-OH_P_trans"/>
</dbReference>
<dbReference type="GO" id="GO:0005739">
    <property type="term" value="C:mitochondrion"/>
    <property type="evidence" value="ECO:0007669"/>
    <property type="project" value="TreeGrafter"/>
</dbReference>
<keyword evidence="9" id="KW-0594">Phospholipid biosynthesis</keyword>
<dbReference type="InterPro" id="IPR050324">
    <property type="entry name" value="CDP-alcohol_PTase-I"/>
</dbReference>
<sequence length="208" mass="22073">MNFANLISLARIAAAPCIGSFILNEHYAVAAASVAVAGLSDLLDGYVARKLRQETKLGSILDPLADKVVINVTAGSLCMKNILPAEVFGVFLARDSLLLLGAAYFAIRTFREGRDRNSANGHKAVRNFGGWFPYRVAPFLVSKVNTAGQFCTVWYASFAGAVGVANQDPVLQTLCWVVGSTTVLSGAVYARAAWAAPAGLASSVFRRV</sequence>
<protein>
    <recommendedName>
        <fullName evidence="14">CDP-diacylglycerol--glycerol-3-phosphate 3-phosphatidyltransferase</fullName>
    </recommendedName>
</protein>
<name>A0A7J7II79_9RHOD</name>
<dbReference type="Gene3D" id="1.20.120.1760">
    <property type="match status" value="1"/>
</dbReference>
<keyword evidence="4 11" id="KW-0808">Transferase</keyword>
<evidence type="ECO:0000313" key="12">
    <source>
        <dbReference type="EMBL" id="KAF6002718.1"/>
    </source>
</evidence>
<proteinExistence type="inferred from homology"/>
<dbReference type="GO" id="GO:0043337">
    <property type="term" value="F:cardiolipin synthase (CMP-forming)"/>
    <property type="evidence" value="ECO:0007669"/>
    <property type="project" value="TreeGrafter"/>
</dbReference>
<comment type="subcellular location">
    <subcellularLocation>
        <location evidence="1">Membrane</location>
        <topology evidence="1">Multi-pass membrane protein</topology>
    </subcellularLocation>
</comment>
<keyword evidence="8" id="KW-0472">Membrane</keyword>
<dbReference type="PANTHER" id="PTHR14269">
    <property type="entry name" value="CDP-DIACYLGLYCEROL--GLYCEROL-3-PHOSPHATE 3-PHOSPHATIDYLTRANSFERASE-RELATED"/>
    <property type="match status" value="1"/>
</dbReference>
<dbReference type="PIRSF" id="PIRSF000847">
    <property type="entry name" value="Phos_ph_gly_syn"/>
    <property type="match status" value="1"/>
</dbReference>
<dbReference type="GO" id="GO:0008444">
    <property type="term" value="F:CDP-diacylglycerol-glycerol-3-phosphate 3-phosphatidyltransferase activity"/>
    <property type="evidence" value="ECO:0007669"/>
    <property type="project" value="InterPro"/>
</dbReference>
<comment type="caution">
    <text evidence="12">The sequence shown here is derived from an EMBL/GenBank/DDBJ whole genome shotgun (WGS) entry which is preliminary data.</text>
</comment>
<dbReference type="GO" id="GO:0016020">
    <property type="term" value="C:membrane"/>
    <property type="evidence" value="ECO:0007669"/>
    <property type="project" value="UniProtKB-SubCell"/>
</dbReference>
<evidence type="ECO:0000256" key="4">
    <source>
        <dbReference type="ARBA" id="ARBA00022679"/>
    </source>
</evidence>
<evidence type="ECO:0000256" key="7">
    <source>
        <dbReference type="ARBA" id="ARBA00023098"/>
    </source>
</evidence>
<comment type="similarity">
    <text evidence="2 11">Belongs to the CDP-alcohol phosphatidyltransferase class-I family.</text>
</comment>
<organism evidence="12 13">
    <name type="scientific">Cyanidiococcus yangmingshanensis</name>
    <dbReference type="NCBI Taxonomy" id="2690220"/>
    <lineage>
        <taxon>Eukaryota</taxon>
        <taxon>Rhodophyta</taxon>
        <taxon>Bangiophyceae</taxon>
        <taxon>Cyanidiales</taxon>
        <taxon>Cyanidiaceae</taxon>
        <taxon>Cyanidiococcus</taxon>
    </lineage>
</organism>
<evidence type="ECO:0000313" key="13">
    <source>
        <dbReference type="Proteomes" id="UP000530660"/>
    </source>
</evidence>
<evidence type="ECO:0000256" key="10">
    <source>
        <dbReference type="ARBA" id="ARBA00023264"/>
    </source>
</evidence>